<proteinExistence type="predicted"/>
<protein>
    <submittedName>
        <fullName evidence="1">Uncharacterized protein</fullName>
    </submittedName>
</protein>
<reference evidence="1 2" key="1">
    <citation type="submission" date="2019-01" db="EMBL/GenBank/DDBJ databases">
        <title>Florfenicol resistance in Enterobacteriaceae and whole-genome sequence analysis of florfenicol-resistant Leclercia adecarboxylata strain R25.</title>
        <authorList>
            <person name="Bao Q."/>
            <person name="Ying Y."/>
        </authorList>
    </citation>
    <scope>NUCLEOTIDE SEQUENCE [LARGE SCALE GENOMIC DNA]</scope>
    <source>
        <strain evidence="1 2">R25</strain>
    </source>
</reference>
<dbReference type="AlphaFoldDB" id="A0AAP9DE81"/>
<name>A0AAP9DE81_9ENTR</name>
<gene>
    <name evidence="1" type="ORF">ES815_02530</name>
</gene>
<evidence type="ECO:0000313" key="1">
    <source>
        <dbReference type="EMBL" id="QDK21186.1"/>
    </source>
</evidence>
<evidence type="ECO:0000313" key="2">
    <source>
        <dbReference type="Proteomes" id="UP000317812"/>
    </source>
</evidence>
<accession>A0AAP9DE81</accession>
<dbReference type="Proteomes" id="UP000317812">
    <property type="component" value="Chromosome"/>
</dbReference>
<organism evidence="1 2">
    <name type="scientific">Leclercia adecarboxylata</name>
    <dbReference type="NCBI Taxonomy" id="83655"/>
    <lineage>
        <taxon>Bacteria</taxon>
        <taxon>Pseudomonadati</taxon>
        <taxon>Pseudomonadota</taxon>
        <taxon>Gammaproteobacteria</taxon>
        <taxon>Enterobacterales</taxon>
        <taxon>Enterobacteriaceae</taxon>
        <taxon>Leclercia</taxon>
    </lineage>
</organism>
<sequence>MLCPHLQRITRPTCQRSGRHAMQL</sequence>
<dbReference type="EMBL" id="CP035382">
    <property type="protein sequence ID" value="QDK21186.1"/>
    <property type="molecule type" value="Genomic_DNA"/>
</dbReference>